<evidence type="ECO:0000256" key="1">
    <source>
        <dbReference type="SAM" id="Coils"/>
    </source>
</evidence>
<dbReference type="KEGG" id="hdo:MUK72_17810"/>
<dbReference type="Proteomes" id="UP000830542">
    <property type="component" value="Plasmid unnamed3"/>
</dbReference>
<feature type="coiled-coil region" evidence="1">
    <location>
        <begin position="121"/>
        <end position="148"/>
    </location>
</feature>
<dbReference type="GeneID" id="71763744"/>
<dbReference type="Gene3D" id="1.10.10.10">
    <property type="entry name" value="Winged helix-like DNA-binding domain superfamily/Winged helix DNA-binding domain"/>
    <property type="match status" value="1"/>
</dbReference>
<reference evidence="3" key="1">
    <citation type="submission" date="2022-04" db="EMBL/GenBank/DDBJ databases">
        <title>Sequencing and genomic assembly of Halococcus dombrowskii.</title>
        <authorList>
            <person name="Lim S.W."/>
            <person name="MacLea K.S."/>
        </authorList>
    </citation>
    <scope>NUCLEOTIDE SEQUENCE</scope>
    <source>
        <strain evidence="3">H4</strain>
        <plasmid evidence="3">unnamed3</plasmid>
    </source>
</reference>
<proteinExistence type="predicted"/>
<name>A0AAX3AT12_HALDO</name>
<dbReference type="InterPro" id="IPR036390">
    <property type="entry name" value="WH_DNA-bd_sf"/>
</dbReference>
<sequence>MSPDQSDPDTTSAESDLPSFKTISQSLGKPRKELLTTFLESGRSVMNTAQLREHTTVARGSTLHHLEKLVEWGLVVEEDGREYHGRGGRDARTWALTDRGEQFCADHLGAPLSEFVSPEDVAELNAEVTEAMERVSEIENDLAAVLEAVADIGESTGYISNETATGLRKKSQRRN</sequence>
<dbReference type="InterPro" id="IPR036388">
    <property type="entry name" value="WH-like_DNA-bd_sf"/>
</dbReference>
<organism evidence="3 4">
    <name type="scientific">Halococcus dombrowskii</name>
    <dbReference type="NCBI Taxonomy" id="179637"/>
    <lineage>
        <taxon>Archaea</taxon>
        <taxon>Methanobacteriati</taxon>
        <taxon>Methanobacteriota</taxon>
        <taxon>Stenosarchaea group</taxon>
        <taxon>Halobacteria</taxon>
        <taxon>Halobacteriales</taxon>
        <taxon>Halococcaceae</taxon>
        <taxon>Halococcus</taxon>
    </lineage>
</organism>
<evidence type="ECO:0000256" key="2">
    <source>
        <dbReference type="SAM" id="MobiDB-lite"/>
    </source>
</evidence>
<dbReference type="RefSeq" id="WP_244706697.1">
    <property type="nucleotide sequence ID" value="NZ_BAAADN010000024.1"/>
</dbReference>
<gene>
    <name evidence="3" type="ORF">MUK72_17810</name>
</gene>
<keyword evidence="1" id="KW-0175">Coiled coil</keyword>
<feature type="compositionally biased region" description="Polar residues" evidence="2">
    <location>
        <begin position="1"/>
        <end position="14"/>
    </location>
</feature>
<keyword evidence="3" id="KW-0614">Plasmid</keyword>
<evidence type="ECO:0000313" key="3">
    <source>
        <dbReference type="EMBL" id="UOO97236.1"/>
    </source>
</evidence>
<accession>A0AAX3AT12</accession>
<geneLocation type="plasmid" evidence="3 4">
    <name>unnamed3</name>
</geneLocation>
<dbReference type="EMBL" id="CP095008">
    <property type="protein sequence ID" value="UOO97236.1"/>
    <property type="molecule type" value="Genomic_DNA"/>
</dbReference>
<feature type="region of interest" description="Disordered" evidence="2">
    <location>
        <begin position="1"/>
        <end position="25"/>
    </location>
</feature>
<dbReference type="AlphaFoldDB" id="A0AAX3AT12"/>
<evidence type="ECO:0000313" key="4">
    <source>
        <dbReference type="Proteomes" id="UP000830542"/>
    </source>
</evidence>
<protein>
    <submittedName>
        <fullName evidence="3">Transcriptional regulator</fullName>
    </submittedName>
</protein>
<dbReference type="SUPFAM" id="SSF46785">
    <property type="entry name" value="Winged helix' DNA-binding domain"/>
    <property type="match status" value="1"/>
</dbReference>
<keyword evidence="4" id="KW-1185">Reference proteome</keyword>